<dbReference type="RefSeq" id="WP_062290568.1">
    <property type="nucleotide sequence ID" value="NZ_CP013200.1"/>
</dbReference>
<gene>
    <name evidence="1" type="ORF">AS189_14880</name>
</gene>
<dbReference type="PROSITE" id="PS51257">
    <property type="entry name" value="PROKAR_LIPOPROTEIN"/>
    <property type="match status" value="1"/>
</dbReference>
<evidence type="ECO:0000313" key="1">
    <source>
        <dbReference type="EMBL" id="ALO67537.1"/>
    </source>
</evidence>
<dbReference type="Proteomes" id="UP000059574">
    <property type="component" value="Chromosome"/>
</dbReference>
<reference evidence="1 2" key="2">
    <citation type="journal article" date="2016" name="J. Biotechnol.">
        <title>Complete genome sequence of Arthrobacter alpinus ERGS4:06, a yellow pigmented bacterium tolerant to cold and radiations isolated from Sikkim Himalaya.</title>
        <authorList>
            <person name="Kumar R."/>
            <person name="Singh D."/>
            <person name="Swarnkar M.K."/>
            <person name="Singh A.K."/>
            <person name="Kumar S."/>
        </authorList>
    </citation>
    <scope>NUCLEOTIDE SEQUENCE [LARGE SCALE GENOMIC DNA]</scope>
    <source>
        <strain evidence="1 2">ERGS4:06</strain>
    </source>
</reference>
<name>A0A0S2M1Q3_9MICC</name>
<dbReference type="EMBL" id="CP013200">
    <property type="protein sequence ID" value="ALO67537.1"/>
    <property type="molecule type" value="Genomic_DNA"/>
</dbReference>
<protein>
    <submittedName>
        <fullName evidence="1">Uncharacterized protein</fullName>
    </submittedName>
</protein>
<dbReference type="OrthoDB" id="4457696at2"/>
<accession>A0A0S2M1Q3</accession>
<evidence type="ECO:0000313" key="2">
    <source>
        <dbReference type="Proteomes" id="UP000059574"/>
    </source>
</evidence>
<sequence length="203" mass="21110">MVTLRSTSTTPAFRRTPLASLPLVLLLTLTLGGCGLTPGGTGTYTPDAAVIQEKVDCPGSTIGWLPEPASPPASDVSGSASQEAMLKGSVPEGFVPVHVIRCSMGVNDPTGDYTPVLHEEHLEGDYSNLLAALAQPSDKSGSGACTADMELVPPLWMVDAQGRAIQVAWPLDACGKTRGKPDTAKALEKLSVGQVIERQKTSS</sequence>
<reference evidence="2" key="1">
    <citation type="submission" date="2015-11" db="EMBL/GenBank/DDBJ databases">
        <authorList>
            <person name="Kumar R."/>
            <person name="Singh D."/>
            <person name="Swarnkar M.K."/>
            <person name="Singh A.K."/>
            <person name="Kumar S."/>
        </authorList>
    </citation>
    <scope>NUCLEOTIDE SEQUENCE [LARGE SCALE GENOMIC DNA]</scope>
    <source>
        <strain evidence="2">ERGS4:06</strain>
    </source>
</reference>
<organism evidence="1 2">
    <name type="scientific">Arthrobacter alpinus</name>
    <dbReference type="NCBI Taxonomy" id="656366"/>
    <lineage>
        <taxon>Bacteria</taxon>
        <taxon>Bacillati</taxon>
        <taxon>Actinomycetota</taxon>
        <taxon>Actinomycetes</taxon>
        <taxon>Micrococcales</taxon>
        <taxon>Micrococcaceae</taxon>
        <taxon>Arthrobacter</taxon>
    </lineage>
</organism>
<dbReference type="AlphaFoldDB" id="A0A0S2M1Q3"/>
<proteinExistence type="predicted"/>